<comment type="caution">
    <text evidence="2">The sequence shown here is derived from an EMBL/GenBank/DDBJ whole genome shotgun (WGS) entry which is preliminary data.</text>
</comment>
<keyword evidence="3" id="KW-1185">Reference proteome</keyword>
<feature type="compositionally biased region" description="Acidic residues" evidence="1">
    <location>
        <begin position="55"/>
        <end position="72"/>
    </location>
</feature>
<dbReference type="EMBL" id="SRLO01004662">
    <property type="protein sequence ID" value="TNN30286.1"/>
    <property type="molecule type" value="Genomic_DNA"/>
</dbReference>
<protein>
    <submittedName>
        <fullName evidence="2">Uncharacterized protein</fullName>
    </submittedName>
</protein>
<sequence length="72" mass="8022">MVSGAQQVAPGPQFGHRWFPVGWQRQLPTVARARSPVCRLFSPRLGVVVLPPGYLDEEEEEEEEEEDTTAAS</sequence>
<name>A0A4Z2EN20_9TELE</name>
<proteinExistence type="predicted"/>
<dbReference type="Proteomes" id="UP000314294">
    <property type="component" value="Unassembled WGS sequence"/>
</dbReference>
<evidence type="ECO:0000313" key="2">
    <source>
        <dbReference type="EMBL" id="TNN30286.1"/>
    </source>
</evidence>
<gene>
    <name evidence="2" type="ORF">EYF80_059562</name>
</gene>
<evidence type="ECO:0000256" key="1">
    <source>
        <dbReference type="SAM" id="MobiDB-lite"/>
    </source>
</evidence>
<dbReference type="AlphaFoldDB" id="A0A4Z2EN20"/>
<accession>A0A4Z2EN20</accession>
<feature type="region of interest" description="Disordered" evidence="1">
    <location>
        <begin position="52"/>
        <end position="72"/>
    </location>
</feature>
<organism evidence="2 3">
    <name type="scientific">Liparis tanakae</name>
    <name type="common">Tanaka's snailfish</name>
    <dbReference type="NCBI Taxonomy" id="230148"/>
    <lineage>
        <taxon>Eukaryota</taxon>
        <taxon>Metazoa</taxon>
        <taxon>Chordata</taxon>
        <taxon>Craniata</taxon>
        <taxon>Vertebrata</taxon>
        <taxon>Euteleostomi</taxon>
        <taxon>Actinopterygii</taxon>
        <taxon>Neopterygii</taxon>
        <taxon>Teleostei</taxon>
        <taxon>Neoteleostei</taxon>
        <taxon>Acanthomorphata</taxon>
        <taxon>Eupercaria</taxon>
        <taxon>Perciformes</taxon>
        <taxon>Cottioidei</taxon>
        <taxon>Cottales</taxon>
        <taxon>Liparidae</taxon>
        <taxon>Liparis</taxon>
    </lineage>
</organism>
<evidence type="ECO:0000313" key="3">
    <source>
        <dbReference type="Proteomes" id="UP000314294"/>
    </source>
</evidence>
<reference evidence="2 3" key="1">
    <citation type="submission" date="2019-03" db="EMBL/GenBank/DDBJ databases">
        <title>First draft genome of Liparis tanakae, snailfish: a comprehensive survey of snailfish specific genes.</title>
        <authorList>
            <person name="Kim W."/>
            <person name="Song I."/>
            <person name="Jeong J.-H."/>
            <person name="Kim D."/>
            <person name="Kim S."/>
            <person name="Ryu S."/>
            <person name="Song J.Y."/>
            <person name="Lee S.K."/>
        </authorList>
    </citation>
    <scope>NUCLEOTIDE SEQUENCE [LARGE SCALE GENOMIC DNA]</scope>
    <source>
        <tissue evidence="2">Muscle</tissue>
    </source>
</reference>